<dbReference type="InterPro" id="IPR039131">
    <property type="entry name" value="NDUFAF1"/>
</dbReference>
<dbReference type="Pfam" id="PF08547">
    <property type="entry name" value="CIA30"/>
    <property type="match status" value="1"/>
</dbReference>
<dbReference type="GO" id="GO:0051082">
    <property type="term" value="F:unfolded protein binding"/>
    <property type="evidence" value="ECO:0007669"/>
    <property type="project" value="TreeGrafter"/>
</dbReference>
<evidence type="ECO:0000256" key="1">
    <source>
        <dbReference type="ARBA" id="ARBA00007884"/>
    </source>
</evidence>
<feature type="domain" description="NADH:ubiquinone oxidoreductase intermediate-associated protein 30" evidence="2">
    <location>
        <begin position="16"/>
        <end position="176"/>
    </location>
</feature>
<reference evidence="3" key="1">
    <citation type="submission" date="2022-11" db="EMBL/GenBank/DDBJ databases">
        <authorList>
            <person name="Petersen C."/>
        </authorList>
    </citation>
    <scope>NUCLEOTIDE SEQUENCE</scope>
    <source>
        <strain evidence="3">IBT 30069</strain>
    </source>
</reference>
<dbReference type="OrthoDB" id="426386at2759"/>
<protein>
    <recommendedName>
        <fullName evidence="2">NADH:ubiquinone oxidoreductase intermediate-associated protein 30 domain-containing protein</fullName>
    </recommendedName>
</protein>
<sequence>MTTSHLPLFGGSRAWSQDDWTSSDDRVRGGSSISHLSASSSSLEAKFHGTLDIKTLGGAGFASQRTTGDNRNWDLSLYDGIELVLGPSDGKTYTLTLKDQILPKRPDGRDRSSVSWEFDFKSKSGGNLFIPWGAFRATYRGREVEGGKLDLKSIKRVGIMVRSFFGEQEGDFELGIYSISALRGARRVEEEEEEEFDGKDECQWARGEKRERGWFSWLGSCIGCRS</sequence>
<comment type="similarity">
    <text evidence="1">Belongs to the CIA30 family.</text>
</comment>
<dbReference type="Proteomes" id="UP001149165">
    <property type="component" value="Unassembled WGS sequence"/>
</dbReference>
<name>A0A9W9GCR1_9EURO</name>
<organism evidence="3 4">
    <name type="scientific">Penicillium angulare</name>
    <dbReference type="NCBI Taxonomy" id="116970"/>
    <lineage>
        <taxon>Eukaryota</taxon>
        <taxon>Fungi</taxon>
        <taxon>Dikarya</taxon>
        <taxon>Ascomycota</taxon>
        <taxon>Pezizomycotina</taxon>
        <taxon>Eurotiomycetes</taxon>
        <taxon>Eurotiomycetidae</taxon>
        <taxon>Eurotiales</taxon>
        <taxon>Aspergillaceae</taxon>
        <taxon>Penicillium</taxon>
    </lineage>
</organism>
<accession>A0A9W9GCR1</accession>
<dbReference type="InterPro" id="IPR013857">
    <property type="entry name" value="NADH-UbQ_OxRdtase-assoc_prot30"/>
</dbReference>
<dbReference type="PANTHER" id="PTHR13194:SF19">
    <property type="entry name" value="NAD(P)-BINDING ROSSMANN-FOLD SUPERFAMILY PROTEIN"/>
    <property type="match status" value="1"/>
</dbReference>
<dbReference type="PANTHER" id="PTHR13194">
    <property type="entry name" value="COMPLEX I INTERMEDIATE-ASSOCIATED PROTEIN 30"/>
    <property type="match status" value="1"/>
</dbReference>
<dbReference type="AlphaFoldDB" id="A0A9W9GCR1"/>
<dbReference type="SUPFAM" id="SSF49785">
    <property type="entry name" value="Galactose-binding domain-like"/>
    <property type="match status" value="1"/>
</dbReference>
<proteinExistence type="inferred from homology"/>
<keyword evidence="4" id="KW-1185">Reference proteome</keyword>
<evidence type="ECO:0000313" key="3">
    <source>
        <dbReference type="EMBL" id="KAJ5116211.1"/>
    </source>
</evidence>
<evidence type="ECO:0000259" key="2">
    <source>
        <dbReference type="Pfam" id="PF08547"/>
    </source>
</evidence>
<evidence type="ECO:0000313" key="4">
    <source>
        <dbReference type="Proteomes" id="UP001149165"/>
    </source>
</evidence>
<dbReference type="InterPro" id="IPR008979">
    <property type="entry name" value="Galactose-bd-like_sf"/>
</dbReference>
<dbReference type="GO" id="GO:0010257">
    <property type="term" value="P:NADH dehydrogenase complex assembly"/>
    <property type="evidence" value="ECO:0007669"/>
    <property type="project" value="TreeGrafter"/>
</dbReference>
<reference evidence="3" key="2">
    <citation type="journal article" date="2023" name="IMA Fungus">
        <title>Comparative genomic study of the Penicillium genus elucidates a diverse pangenome and 15 lateral gene transfer events.</title>
        <authorList>
            <person name="Petersen C."/>
            <person name="Sorensen T."/>
            <person name="Nielsen M.R."/>
            <person name="Sondergaard T.E."/>
            <person name="Sorensen J.L."/>
            <person name="Fitzpatrick D.A."/>
            <person name="Frisvad J.C."/>
            <person name="Nielsen K.L."/>
        </authorList>
    </citation>
    <scope>NUCLEOTIDE SEQUENCE</scope>
    <source>
        <strain evidence="3">IBT 30069</strain>
    </source>
</reference>
<dbReference type="EMBL" id="JAPQKH010000001">
    <property type="protein sequence ID" value="KAJ5116211.1"/>
    <property type="molecule type" value="Genomic_DNA"/>
</dbReference>
<comment type="caution">
    <text evidence="3">The sequence shown here is derived from an EMBL/GenBank/DDBJ whole genome shotgun (WGS) entry which is preliminary data.</text>
</comment>
<gene>
    <name evidence="3" type="ORF">N7456_000559</name>
</gene>